<comment type="caution">
    <text evidence="1">The sequence shown here is derived from an EMBL/GenBank/DDBJ whole genome shotgun (WGS) entry which is preliminary data.</text>
</comment>
<name>A0ABV0AYK3_9ACTN</name>
<accession>A0ABV0AYK3</accession>
<evidence type="ECO:0000313" key="2">
    <source>
        <dbReference type="Proteomes" id="UP001447516"/>
    </source>
</evidence>
<organism evidence="1 2">
    <name type="scientific">Microbispora maris</name>
    <dbReference type="NCBI Taxonomy" id="3144104"/>
    <lineage>
        <taxon>Bacteria</taxon>
        <taxon>Bacillati</taxon>
        <taxon>Actinomycetota</taxon>
        <taxon>Actinomycetes</taxon>
        <taxon>Streptosporangiales</taxon>
        <taxon>Streptosporangiaceae</taxon>
        <taxon>Microbispora</taxon>
    </lineage>
</organism>
<proteinExistence type="predicted"/>
<keyword evidence="2" id="KW-1185">Reference proteome</keyword>
<protein>
    <submittedName>
        <fullName evidence="1">Uncharacterized protein</fullName>
    </submittedName>
</protein>
<evidence type="ECO:0000313" key="1">
    <source>
        <dbReference type="EMBL" id="MEN3540373.1"/>
    </source>
</evidence>
<dbReference type="Proteomes" id="UP001447516">
    <property type="component" value="Unassembled WGS sequence"/>
</dbReference>
<reference evidence="1 2" key="1">
    <citation type="submission" date="2024-05" db="EMBL/GenBank/DDBJ databases">
        <title>Microbispora sp.ZYX-F-249.</title>
        <authorList>
            <person name="Xie H."/>
        </authorList>
    </citation>
    <scope>NUCLEOTIDE SEQUENCE [LARGE SCALE GENOMIC DNA]</scope>
    <source>
        <strain evidence="1 2">ZYX-F-249</strain>
    </source>
</reference>
<dbReference type="EMBL" id="JBDJAW010000048">
    <property type="protein sequence ID" value="MEN3540373.1"/>
    <property type="molecule type" value="Genomic_DNA"/>
</dbReference>
<sequence length="168" mass="18077">MDFELDPPRGVGPLRVGMTRTEADAALAALRDADVVSESDVPGRHVFRPSGLMINIHCRNDRLVAVELGRPSSGADAVRFQGVDLFNLPARAVVEALREKTPVEAAEDDPASFVAPDLLLSLWRPFEADDAPSEEQGFFFSSVLLAEPGYYDTPAQAAERVRLSGAGA</sequence>
<dbReference type="RefSeq" id="WP_346230225.1">
    <property type="nucleotide sequence ID" value="NZ_JBDJAW010000048.1"/>
</dbReference>
<gene>
    <name evidence="1" type="ORF">AAH991_35045</name>
</gene>